<protein>
    <recommendedName>
        <fullName evidence="3">Pyridine nucleotide-disulfide oxidoreductase domain-containing protein 2</fullName>
    </recommendedName>
</protein>
<dbReference type="InterPro" id="IPR002937">
    <property type="entry name" value="Amino_oxidase"/>
</dbReference>
<proteinExistence type="predicted"/>
<evidence type="ECO:0000256" key="2">
    <source>
        <dbReference type="ARBA" id="ARBA00038825"/>
    </source>
</evidence>
<dbReference type="PANTHER" id="PTHR10668">
    <property type="entry name" value="PHYTOENE DEHYDROGENASE"/>
    <property type="match status" value="1"/>
</dbReference>
<gene>
    <name evidence="5" type="ORF">ACFSFX_02985</name>
</gene>
<reference evidence="6" key="1">
    <citation type="journal article" date="2019" name="Int. J. Syst. Evol. Microbiol.">
        <title>The Global Catalogue of Microorganisms (GCM) 10K type strain sequencing project: providing services to taxonomists for standard genome sequencing and annotation.</title>
        <authorList>
            <consortium name="The Broad Institute Genomics Platform"/>
            <consortium name="The Broad Institute Genome Sequencing Center for Infectious Disease"/>
            <person name="Wu L."/>
            <person name="Ma J."/>
        </authorList>
    </citation>
    <scope>NUCLEOTIDE SEQUENCE [LARGE SCALE GENOMIC DNA]</scope>
    <source>
        <strain evidence="6">JCM 11496</strain>
    </source>
</reference>
<evidence type="ECO:0000259" key="4">
    <source>
        <dbReference type="Pfam" id="PF01593"/>
    </source>
</evidence>
<dbReference type="SUPFAM" id="SSF51905">
    <property type="entry name" value="FAD/NAD(P)-binding domain"/>
    <property type="match status" value="1"/>
</dbReference>
<dbReference type="Gene3D" id="3.50.50.60">
    <property type="entry name" value="FAD/NAD(P)-binding domain"/>
    <property type="match status" value="2"/>
</dbReference>
<comment type="function">
    <text evidence="1">Probable oxidoreductase that may play a role as regulator of mitochondrial function.</text>
</comment>
<organism evidence="5 6">
    <name type="scientific">Arthrobacter flavus</name>
    <dbReference type="NCBI Taxonomy" id="95172"/>
    <lineage>
        <taxon>Bacteria</taxon>
        <taxon>Bacillati</taxon>
        <taxon>Actinomycetota</taxon>
        <taxon>Actinomycetes</taxon>
        <taxon>Micrococcales</taxon>
        <taxon>Micrococcaceae</taxon>
        <taxon>Arthrobacter</taxon>
    </lineage>
</organism>
<dbReference type="PANTHER" id="PTHR10668:SF105">
    <property type="entry name" value="DEHYDROGENASE-RELATED"/>
    <property type="match status" value="1"/>
</dbReference>
<dbReference type="RefSeq" id="WP_343877808.1">
    <property type="nucleotide sequence ID" value="NZ_BAAAIJ010000007.1"/>
</dbReference>
<evidence type="ECO:0000313" key="6">
    <source>
        <dbReference type="Proteomes" id="UP001597307"/>
    </source>
</evidence>
<dbReference type="Gene3D" id="3.90.660.50">
    <property type="match status" value="1"/>
</dbReference>
<dbReference type="PRINTS" id="PR00419">
    <property type="entry name" value="ADXRDTASE"/>
</dbReference>
<dbReference type="EMBL" id="JBHUGA010000006">
    <property type="protein sequence ID" value="MFD1845558.1"/>
    <property type="molecule type" value="Genomic_DNA"/>
</dbReference>
<dbReference type="Proteomes" id="UP001597307">
    <property type="component" value="Unassembled WGS sequence"/>
</dbReference>
<sequence>MTDAAVVGSGPNGLAAAVVLARAGLSVTVYEAATTLGGGARTGELETDHLNDLCSAVHPMALASPFFSHFELQRRIGFAVPEISYAHPLDGGRAGVAFRDLARTTDGLGRDGPAYRRLMEPLVRNIDGTLDVALNHLLRVPRHPMAAVRFGLAALDQGTPLWNRRFSTAAAAALFTGVAAHPVGTLPSLPSAGAGLTLGALAHAGGWPIPLGGSQSIANAMVDDIRAHGGKVVADHAVRSLSELRGVPLVLLDIAPPGLLQLAEGRLPRSYERALQRFRFGDGACKVAFILSGPVPWSNEDVAQAGTVHLGGTREEIVASEAQVAAGKHADNPYVLLSQPSLFDPSRAPQGRHVLWTYCHVPSGSTRDMAEAITAQIERFAPGFRDVVVSSFTTTAAELATSNANYVGGDFGGGAVTLSQMLARPVLSHAPWRTPLDGVFLCSASTPPGPGVHGMGGFHAARLALRQVFGLAVPPLGLSLQKDQRKTP</sequence>
<name>A0ABW4Q4K3_9MICC</name>
<evidence type="ECO:0000256" key="1">
    <source>
        <dbReference type="ARBA" id="ARBA00037217"/>
    </source>
</evidence>
<accession>A0ABW4Q4K3</accession>
<feature type="domain" description="Amine oxidase" evidence="4">
    <location>
        <begin position="13"/>
        <end position="449"/>
    </location>
</feature>
<evidence type="ECO:0000256" key="3">
    <source>
        <dbReference type="ARBA" id="ARBA00040298"/>
    </source>
</evidence>
<comment type="subunit">
    <text evidence="2">Interacts with COX5B; this interaction may contribute to localize PYROXD2 to the inner face of the inner mitochondrial membrane.</text>
</comment>
<evidence type="ECO:0000313" key="5">
    <source>
        <dbReference type="EMBL" id="MFD1845558.1"/>
    </source>
</evidence>
<dbReference type="Pfam" id="PF01593">
    <property type="entry name" value="Amino_oxidase"/>
    <property type="match status" value="1"/>
</dbReference>
<dbReference type="InterPro" id="IPR036188">
    <property type="entry name" value="FAD/NAD-bd_sf"/>
</dbReference>
<comment type="caution">
    <text evidence="5">The sequence shown here is derived from an EMBL/GenBank/DDBJ whole genome shotgun (WGS) entry which is preliminary data.</text>
</comment>
<keyword evidence="6" id="KW-1185">Reference proteome</keyword>